<comment type="caution">
    <text evidence="2">The sequence shown here is derived from an EMBL/GenBank/DDBJ whole genome shotgun (WGS) entry which is preliminary data.</text>
</comment>
<feature type="chain" id="PRO_5001492257" evidence="1">
    <location>
        <begin position="18"/>
        <end position="123"/>
    </location>
</feature>
<sequence>MMFAFLLIARLIQVILQARISQIQWILAWKKEKLAIHRLLSVQAEHQQLAEIFSWILISTRIFGVHPQQLSQVRAHVQARMTSSWRDPRLSNERDKKTRSVLRPLKPCDWRNLQYEDSRECCL</sequence>
<reference evidence="3" key="1">
    <citation type="journal article" date="2015" name="Nat. Genet.">
        <title>The genome and transcriptome of the zoonotic hookworm Ancylostoma ceylanicum identify infection-specific gene families.</title>
        <authorList>
            <person name="Schwarz E.M."/>
            <person name="Hu Y."/>
            <person name="Antoshechkin I."/>
            <person name="Miller M.M."/>
            <person name="Sternberg P.W."/>
            <person name="Aroian R.V."/>
        </authorList>
    </citation>
    <scope>NUCLEOTIDE SEQUENCE</scope>
    <source>
        <strain evidence="3">HY135</strain>
    </source>
</reference>
<evidence type="ECO:0000313" key="2">
    <source>
        <dbReference type="EMBL" id="EYC13210.1"/>
    </source>
</evidence>
<accession>A0A016UDH7</accession>
<dbReference type="Proteomes" id="UP000024635">
    <property type="component" value="Unassembled WGS sequence"/>
</dbReference>
<keyword evidence="3" id="KW-1185">Reference proteome</keyword>
<organism evidence="2 3">
    <name type="scientific">Ancylostoma ceylanicum</name>
    <dbReference type="NCBI Taxonomy" id="53326"/>
    <lineage>
        <taxon>Eukaryota</taxon>
        <taxon>Metazoa</taxon>
        <taxon>Ecdysozoa</taxon>
        <taxon>Nematoda</taxon>
        <taxon>Chromadorea</taxon>
        <taxon>Rhabditida</taxon>
        <taxon>Rhabditina</taxon>
        <taxon>Rhabditomorpha</taxon>
        <taxon>Strongyloidea</taxon>
        <taxon>Ancylostomatidae</taxon>
        <taxon>Ancylostomatinae</taxon>
        <taxon>Ancylostoma</taxon>
    </lineage>
</organism>
<evidence type="ECO:0000256" key="1">
    <source>
        <dbReference type="SAM" id="SignalP"/>
    </source>
</evidence>
<name>A0A016UDH7_9BILA</name>
<keyword evidence="1" id="KW-0732">Signal</keyword>
<dbReference type="AlphaFoldDB" id="A0A016UDH7"/>
<protein>
    <submittedName>
        <fullName evidence="2">Uncharacterized protein</fullName>
    </submittedName>
</protein>
<evidence type="ECO:0000313" key="3">
    <source>
        <dbReference type="Proteomes" id="UP000024635"/>
    </source>
</evidence>
<proteinExistence type="predicted"/>
<gene>
    <name evidence="2" type="primary">Acey_s0044.g1037</name>
    <name evidence="2" type="ORF">Y032_0044g1037</name>
</gene>
<dbReference type="EMBL" id="JARK01001380">
    <property type="protein sequence ID" value="EYC13210.1"/>
    <property type="molecule type" value="Genomic_DNA"/>
</dbReference>
<feature type="signal peptide" evidence="1">
    <location>
        <begin position="1"/>
        <end position="17"/>
    </location>
</feature>